<comment type="caution">
    <text evidence="1">The sequence shown here is derived from an EMBL/GenBank/DDBJ whole genome shotgun (WGS) entry which is preliminary data.</text>
</comment>
<protein>
    <submittedName>
        <fullName evidence="1">Uncharacterized protein</fullName>
    </submittedName>
</protein>
<reference evidence="1 2" key="1">
    <citation type="submission" date="2018-02" db="EMBL/GenBank/DDBJ databases">
        <title>Genomic Encyclopedia of Archaeal and Bacterial Type Strains, Phase II (KMG-II): from individual species to whole genera.</title>
        <authorList>
            <person name="Goeker M."/>
        </authorList>
    </citation>
    <scope>NUCLEOTIDE SEQUENCE [LARGE SCALE GENOMIC DNA]</scope>
    <source>
        <strain evidence="1 2">DSM 22857</strain>
    </source>
</reference>
<dbReference type="AlphaFoldDB" id="A0A2S6IDN1"/>
<evidence type="ECO:0000313" key="2">
    <source>
        <dbReference type="Proteomes" id="UP000239485"/>
    </source>
</evidence>
<name>A0A2S6IDN1_9ACTN</name>
<dbReference type="RefSeq" id="WP_104434905.1">
    <property type="nucleotide sequence ID" value="NZ_PTJD01000015.1"/>
</dbReference>
<dbReference type="OrthoDB" id="3578575at2"/>
<proteinExistence type="predicted"/>
<keyword evidence="2" id="KW-1185">Reference proteome</keyword>
<evidence type="ECO:0000313" key="1">
    <source>
        <dbReference type="EMBL" id="PPK92309.1"/>
    </source>
</evidence>
<dbReference type="Proteomes" id="UP000239485">
    <property type="component" value="Unassembled WGS sequence"/>
</dbReference>
<dbReference type="EMBL" id="PTJD01000015">
    <property type="protein sequence ID" value="PPK92309.1"/>
    <property type="molecule type" value="Genomic_DNA"/>
</dbReference>
<gene>
    <name evidence="1" type="ORF">CLV92_11555</name>
</gene>
<sequence>MPTLQEQYFQAMQQSQQAVLDAFSTWTRTVQDAAGSIGTNPVQVDPAQAIDQYFDFAAKVLDVQRTLTRGIVERTTSLTEDLANRAAEAAGGEDSTGL</sequence>
<organism evidence="1 2">
    <name type="scientific">Kineococcus xinjiangensis</name>
    <dbReference type="NCBI Taxonomy" id="512762"/>
    <lineage>
        <taxon>Bacteria</taxon>
        <taxon>Bacillati</taxon>
        <taxon>Actinomycetota</taxon>
        <taxon>Actinomycetes</taxon>
        <taxon>Kineosporiales</taxon>
        <taxon>Kineosporiaceae</taxon>
        <taxon>Kineococcus</taxon>
    </lineage>
</organism>
<accession>A0A2S6IDN1</accession>